<dbReference type="EC" id="1.17.4.1" evidence="2 12"/>
<evidence type="ECO:0000256" key="11">
    <source>
        <dbReference type="PROSITE-ProRule" id="PRU00492"/>
    </source>
</evidence>
<evidence type="ECO:0000256" key="8">
    <source>
        <dbReference type="ARBA" id="ARBA00023002"/>
    </source>
</evidence>
<dbReference type="CDD" id="cd00081">
    <property type="entry name" value="Hint"/>
    <property type="match status" value="1"/>
</dbReference>
<keyword evidence="6 11" id="KW-0067">ATP-binding</keyword>
<dbReference type="InterPro" id="IPR004860">
    <property type="entry name" value="LAGLIDADG_dom"/>
</dbReference>
<dbReference type="InterPro" id="IPR013346">
    <property type="entry name" value="NrdE_NrdA_C"/>
</dbReference>
<dbReference type="UniPathway" id="UPA00326"/>
<dbReference type="SUPFAM" id="SSF51998">
    <property type="entry name" value="PFL-like glycyl radical enzymes"/>
    <property type="match status" value="1"/>
</dbReference>
<dbReference type="InterPro" id="IPR003587">
    <property type="entry name" value="Hint_dom_N"/>
</dbReference>
<dbReference type="InterPro" id="IPR008926">
    <property type="entry name" value="RNR_R1-su_N"/>
</dbReference>
<dbReference type="Proteomes" id="UP000186868">
    <property type="component" value="Unassembled WGS sequence"/>
</dbReference>
<organism evidence="15 16">
    <name type="scientific">Hydrococcus rivularis NIES-593</name>
    <dbReference type="NCBI Taxonomy" id="1921803"/>
    <lineage>
        <taxon>Bacteria</taxon>
        <taxon>Bacillati</taxon>
        <taxon>Cyanobacteriota</taxon>
        <taxon>Cyanophyceae</taxon>
        <taxon>Pleurocapsales</taxon>
        <taxon>Hydrococcaceae</taxon>
        <taxon>Hydrococcus</taxon>
    </lineage>
</organism>
<evidence type="ECO:0000259" key="13">
    <source>
        <dbReference type="PROSITE" id="PS50819"/>
    </source>
</evidence>
<dbReference type="Gene3D" id="3.10.28.10">
    <property type="entry name" value="Homing endonucleases"/>
    <property type="match status" value="1"/>
</dbReference>
<protein>
    <recommendedName>
        <fullName evidence="2 12">Ribonucleoside-diphosphate reductase</fullName>
        <ecNumber evidence="2 12">1.17.4.1</ecNumber>
    </recommendedName>
</protein>
<accession>A0A1U7HGU9</accession>
<name>A0A1U7HGU9_9CYAN</name>
<evidence type="ECO:0000256" key="9">
    <source>
        <dbReference type="ARBA" id="ARBA00023116"/>
    </source>
</evidence>
<comment type="function">
    <text evidence="12">Provides the precursors necessary for DNA synthesis. Catalyzes the biosynthesis of deoxyribonucleotides from the corresponding ribonucleotides.</text>
</comment>
<dbReference type="AlphaFoldDB" id="A0A1U7HGU9"/>
<dbReference type="GO" id="GO:0004748">
    <property type="term" value="F:ribonucleoside-diphosphate reductase activity, thioredoxin disulfide as acceptor"/>
    <property type="evidence" value="ECO:0007669"/>
    <property type="project" value="UniProtKB-EC"/>
</dbReference>
<dbReference type="Pfam" id="PF14528">
    <property type="entry name" value="LAGLIDADG_3"/>
    <property type="match status" value="1"/>
</dbReference>
<keyword evidence="8 12" id="KW-0560">Oxidoreductase</keyword>
<dbReference type="PROSITE" id="PS00089">
    <property type="entry name" value="RIBORED_LARGE"/>
    <property type="match status" value="1"/>
</dbReference>
<dbReference type="InterPro" id="IPR006141">
    <property type="entry name" value="Intein_N"/>
</dbReference>
<evidence type="ECO:0000256" key="1">
    <source>
        <dbReference type="ARBA" id="ARBA00010406"/>
    </source>
</evidence>
<evidence type="ECO:0000256" key="3">
    <source>
        <dbReference type="ARBA" id="ARBA00022533"/>
    </source>
</evidence>
<evidence type="ECO:0000256" key="10">
    <source>
        <dbReference type="ARBA" id="ARBA00047754"/>
    </source>
</evidence>
<keyword evidence="7" id="KW-0651">Protein splicing</keyword>
<dbReference type="InterPro" id="IPR004042">
    <property type="entry name" value="Intein_endonuc_central"/>
</dbReference>
<comment type="similarity">
    <text evidence="1 12">Belongs to the ribonucleoside diphosphate reductase large chain family.</text>
</comment>
<dbReference type="SUPFAM" id="SSF48168">
    <property type="entry name" value="R1 subunit of ribonucleotide reductase, N-terminal domain"/>
    <property type="match status" value="1"/>
</dbReference>
<dbReference type="GO" id="GO:0016539">
    <property type="term" value="P:intein-mediated protein splicing"/>
    <property type="evidence" value="ECO:0007669"/>
    <property type="project" value="InterPro"/>
</dbReference>
<dbReference type="PANTHER" id="PTHR11573">
    <property type="entry name" value="RIBONUCLEOSIDE-DIPHOSPHATE REDUCTASE LARGE CHAIN"/>
    <property type="match status" value="1"/>
</dbReference>
<dbReference type="STRING" id="1921803.NIES593_11700"/>
<dbReference type="GO" id="GO:0004519">
    <property type="term" value="F:endonuclease activity"/>
    <property type="evidence" value="ECO:0007669"/>
    <property type="project" value="InterPro"/>
</dbReference>
<gene>
    <name evidence="15" type="ORF">NIES593_11700</name>
</gene>
<dbReference type="Pfam" id="PF02867">
    <property type="entry name" value="Ribonuc_red_lgC"/>
    <property type="match status" value="1"/>
</dbReference>
<comment type="catalytic activity">
    <reaction evidence="10 12">
        <text>a 2'-deoxyribonucleoside 5'-diphosphate + [thioredoxin]-disulfide + H2O = a ribonucleoside 5'-diphosphate + [thioredoxin]-dithiol</text>
        <dbReference type="Rhea" id="RHEA:23252"/>
        <dbReference type="Rhea" id="RHEA-COMP:10698"/>
        <dbReference type="Rhea" id="RHEA-COMP:10700"/>
        <dbReference type="ChEBI" id="CHEBI:15377"/>
        <dbReference type="ChEBI" id="CHEBI:29950"/>
        <dbReference type="ChEBI" id="CHEBI:50058"/>
        <dbReference type="ChEBI" id="CHEBI:57930"/>
        <dbReference type="ChEBI" id="CHEBI:73316"/>
        <dbReference type="EC" id="1.17.4.1"/>
    </reaction>
</comment>
<proteinExistence type="inferred from homology"/>
<dbReference type="OrthoDB" id="9763270at2"/>
<feature type="domain" description="DOD-type homing endonuclease" evidence="13">
    <location>
        <begin position="663"/>
        <end position="706"/>
    </location>
</feature>
<dbReference type="SUPFAM" id="SSF55608">
    <property type="entry name" value="Homing endonucleases"/>
    <property type="match status" value="1"/>
</dbReference>
<evidence type="ECO:0000313" key="16">
    <source>
        <dbReference type="Proteomes" id="UP000186868"/>
    </source>
</evidence>
<dbReference type="SUPFAM" id="SSF51294">
    <property type="entry name" value="Hedgehog/intein (Hint) domain"/>
    <property type="match status" value="1"/>
</dbReference>
<dbReference type="PROSITE" id="PS50817">
    <property type="entry name" value="INTEIN_N_TER"/>
    <property type="match status" value="1"/>
</dbReference>
<evidence type="ECO:0000256" key="4">
    <source>
        <dbReference type="ARBA" id="ARBA00022741"/>
    </source>
</evidence>
<dbReference type="InterPro" id="IPR039718">
    <property type="entry name" value="Rrm1"/>
</dbReference>
<dbReference type="InterPro" id="IPR000788">
    <property type="entry name" value="RNR_lg_C"/>
</dbReference>
<dbReference type="Pfam" id="PF00317">
    <property type="entry name" value="Ribonuc_red_lgN"/>
    <property type="match status" value="1"/>
</dbReference>
<keyword evidence="4 11" id="KW-0547">Nucleotide-binding</keyword>
<evidence type="ECO:0000313" key="15">
    <source>
        <dbReference type="EMBL" id="OKH22781.1"/>
    </source>
</evidence>
<keyword evidence="16" id="KW-1185">Reference proteome</keyword>
<dbReference type="SMART" id="SM00306">
    <property type="entry name" value="HintN"/>
    <property type="match status" value="1"/>
</dbReference>
<reference evidence="15 16" key="1">
    <citation type="submission" date="2016-11" db="EMBL/GenBank/DDBJ databases">
        <title>Draft Genome Sequences of Nine Cyanobacterial Strains from Diverse Habitats.</title>
        <authorList>
            <person name="Zhu T."/>
            <person name="Hou S."/>
            <person name="Lu X."/>
            <person name="Hess W.R."/>
        </authorList>
    </citation>
    <scope>NUCLEOTIDE SEQUENCE [LARGE SCALE GENOMIC DNA]</scope>
    <source>
        <strain evidence="15 16">NIES-593</strain>
    </source>
</reference>
<sequence length="1114" mass="125922">MQQSLSTTISNTTDRRNQFASCAVGNGHSPHANDIQVIRRDGSRTPLNIAKIRAVVDWACAGVEVNPIALEAGLKTRLRNGITTREIQDNLINCALEMCSPEEPDWRYVAGRLHIWSLWKDTQVSRGYQYGDYEQTVRTMVAAKKYDERILTYSSQELQKAGSWINTDWDTDYDYAGAVLLTSRYLLPDELPQEALLTCALLLATVEAPENRLIWARKFYEAIASRKISLATPILANLRVPGGSLTSCFILSIDDNLESIFAEITNTARISKNGGGVGVNVSRIRATGSWVMGKANASGGVIPWIKLLNDTAIAVNQGGRRAGAVTVSIDVWHLDVPEFLEMQTENGDQRRKAYDIFPQLVLPDEFMRRVVNKEEWTLVDPYEIRTKLGIELAELWGEEFERAYRLIEAKLDKEIALYKRVNARELFKTIMRSQVETGMPYLAFKDTINRANPNKHKGYIPGVNLCVAPETRILTDKGQFPIADLAGQKVNVWNGFEWSEVEVKKTGTNQPLLKVRLSNGEALECTYYHHFWVQDSYRSKPRKVEAKDLQPGDQLIKYSLPLVESEDDIEFPYAYTAGLFCGDGSYSLQGYPELDLYGEKKNLVSHISIRNKLHGSRWGTKERNSVAIYDDVKQDRLVCKLPLDLSPKFTVPLNGYTIKSRLEWLAGLLDADGTVMRNGTNESLSICSIDKNFLLEVRLLLQTLGVDSKVTKFHKAGFQAMPDGKGGKKDYFRKESYRLLISSNGLFQLAQLGLKTYRLQWTLKEPQREASQFIKVVDVELTCRRDDTYCFTEPKRHLGMFNGILTGQCTESFSNVAPGTEAHCCNLVSLNLANIEDDELDRVCNIAVRMLDNTIDITNPPFDAAKNHNNKYRTIGVGCMGLADWLAKHRLSYANLLEISDLFEEIGYWCTQTSMELAKERGAYDAFEGSEWSQGKLIGAKPIEWFLENANHKERWVQLSEDIQKYGIRNSHITAIAPNTSSSLVQGCTASILPVYSRFFYDKWAKGTVPVAPPFINNYFWFYPENKTIDQTIVVKAVATMQQWIDTGISMELLFNLNQGVYFPDEPNRAIAAKDIFETLVMAWQQGCKAIYYIRTVQKDGFKESENNCTACAN</sequence>
<dbReference type="PROSITE" id="PS51161">
    <property type="entry name" value="ATP_CONE"/>
    <property type="match status" value="1"/>
</dbReference>
<dbReference type="Gene3D" id="3.20.70.20">
    <property type="match status" value="2"/>
</dbReference>
<dbReference type="InterPro" id="IPR013509">
    <property type="entry name" value="RNR_lsu_N"/>
</dbReference>
<dbReference type="InterPro" id="IPR027434">
    <property type="entry name" value="Homing_endonucl"/>
</dbReference>
<evidence type="ECO:0000259" key="14">
    <source>
        <dbReference type="PROSITE" id="PS51161"/>
    </source>
</evidence>
<dbReference type="InterPro" id="IPR036844">
    <property type="entry name" value="Hint_dom_sf"/>
</dbReference>
<dbReference type="GO" id="GO:0009263">
    <property type="term" value="P:deoxyribonucleotide biosynthetic process"/>
    <property type="evidence" value="ECO:0007669"/>
    <property type="project" value="UniProtKB-KW"/>
</dbReference>
<evidence type="ECO:0000256" key="7">
    <source>
        <dbReference type="ARBA" id="ARBA00023000"/>
    </source>
</evidence>
<dbReference type="Pfam" id="PF03477">
    <property type="entry name" value="ATP-cone"/>
    <property type="match status" value="1"/>
</dbReference>
<evidence type="ECO:0000256" key="12">
    <source>
        <dbReference type="RuleBase" id="RU003410"/>
    </source>
</evidence>
<evidence type="ECO:0000256" key="5">
    <source>
        <dbReference type="ARBA" id="ARBA00022813"/>
    </source>
</evidence>
<keyword evidence="9 12" id="KW-0215">Deoxyribonucleotide synthesis</keyword>
<dbReference type="PANTHER" id="PTHR11573:SF6">
    <property type="entry name" value="RIBONUCLEOSIDE-DIPHOSPHATE REDUCTASE LARGE SUBUNIT"/>
    <property type="match status" value="1"/>
</dbReference>
<evidence type="ECO:0000256" key="2">
    <source>
        <dbReference type="ARBA" id="ARBA00012274"/>
    </source>
</evidence>
<dbReference type="PRINTS" id="PR00379">
    <property type="entry name" value="INTEIN"/>
</dbReference>
<evidence type="ECO:0000256" key="6">
    <source>
        <dbReference type="ARBA" id="ARBA00022840"/>
    </source>
</evidence>
<keyword evidence="5" id="KW-0068">Autocatalytic cleavage</keyword>
<dbReference type="GO" id="GO:0005524">
    <property type="term" value="F:ATP binding"/>
    <property type="evidence" value="ECO:0007669"/>
    <property type="project" value="UniProtKB-UniRule"/>
</dbReference>
<dbReference type="GO" id="GO:0005971">
    <property type="term" value="C:ribonucleoside-diphosphate reductase complex"/>
    <property type="evidence" value="ECO:0007669"/>
    <property type="project" value="TreeGrafter"/>
</dbReference>
<dbReference type="PROSITE" id="PS50819">
    <property type="entry name" value="INTEIN_ENDONUCLEASE"/>
    <property type="match status" value="1"/>
</dbReference>
<dbReference type="InterPro" id="IPR005144">
    <property type="entry name" value="ATP-cone_dom"/>
</dbReference>
<comment type="caution">
    <text evidence="15">The sequence shown here is derived from an EMBL/GenBank/DDBJ whole genome shotgun (WGS) entry which is preliminary data.</text>
</comment>
<feature type="domain" description="ATP-cone" evidence="14">
    <location>
        <begin position="35"/>
        <end position="124"/>
    </location>
</feature>
<dbReference type="Gene3D" id="2.170.16.10">
    <property type="entry name" value="Hedgehog/Intein (Hint) domain"/>
    <property type="match status" value="1"/>
</dbReference>
<dbReference type="EMBL" id="MRCB01000012">
    <property type="protein sequence ID" value="OKH22781.1"/>
    <property type="molecule type" value="Genomic_DNA"/>
</dbReference>
<keyword evidence="3" id="KW-0021">Allosteric enzyme</keyword>
<dbReference type="InterPro" id="IPR006142">
    <property type="entry name" value="INTEIN"/>
</dbReference>